<protein>
    <submittedName>
        <fullName evidence="1">Uncharacterized protein</fullName>
    </submittedName>
</protein>
<proteinExistence type="predicted"/>
<sequence length="531" mass="58407">MAGTAVEGGKQKLITYPKLREWPALAPAVAVHVNMGTERSPGFRVPVKLMRKCGMQPERGVNVAVLNDRIIIWGDERGGMYRQDPESKNFMLPRSGVGPRLTQAHFAIVEGPDYLVLTTKALAMKTAGAVPVYAHESWQRLTEQSVARVDGDLDPKNLRVLSWHDVNLFHPNCRSKSGVAIVQGRQWWHAGLFAGDPVRFTRYNNATVIERCDASEQHSVLTGNRTGLPRHFVGATLFDTHLTDRVRIIATPGKLIIALPESDIGTLCAANQPSLQVINTKQTCNVLPAATGTKFGLPTHDLKVVAMKDYAKPNRGINIYGRIWTAAGFERNQPARLVEYADAVVVEACSEADMDFRIGSPSQDLPYRDLSLANTVLARASTIRVLVADGRIVLTTRNSDIGRRFRNAKQWPSVASEVTEFLERLGRAAKTPEPEPAVEVSFYQVPDGRRLQMQGKWLQQFGFKPGAKFEVATEQGGVRLRLATNGGATVTEHSPGTAKLYVPSQTLDVLNTAQVRVMGRKGELMLLPHAA</sequence>
<gene>
    <name evidence="1" type="ORF">WL29_21645</name>
</gene>
<name>A0A119HFI8_9BURK</name>
<organism evidence="1 2">
    <name type="scientific">Burkholderia ubonensis</name>
    <dbReference type="NCBI Taxonomy" id="101571"/>
    <lineage>
        <taxon>Bacteria</taxon>
        <taxon>Pseudomonadati</taxon>
        <taxon>Pseudomonadota</taxon>
        <taxon>Betaproteobacteria</taxon>
        <taxon>Burkholderiales</taxon>
        <taxon>Burkholderiaceae</taxon>
        <taxon>Burkholderia</taxon>
        <taxon>Burkholderia cepacia complex</taxon>
    </lineage>
</organism>
<evidence type="ECO:0000313" key="1">
    <source>
        <dbReference type="EMBL" id="KWA83972.1"/>
    </source>
</evidence>
<comment type="caution">
    <text evidence="1">The sequence shown here is derived from an EMBL/GenBank/DDBJ whole genome shotgun (WGS) entry which is preliminary data.</text>
</comment>
<evidence type="ECO:0000313" key="2">
    <source>
        <dbReference type="Proteomes" id="UP000060630"/>
    </source>
</evidence>
<accession>A0A119HFI8</accession>
<dbReference type="Proteomes" id="UP000060630">
    <property type="component" value="Unassembled WGS sequence"/>
</dbReference>
<dbReference type="EMBL" id="LPHD01000049">
    <property type="protein sequence ID" value="KWA83972.1"/>
    <property type="molecule type" value="Genomic_DNA"/>
</dbReference>
<reference evidence="1 2" key="1">
    <citation type="submission" date="2015-11" db="EMBL/GenBank/DDBJ databases">
        <title>Expanding the genomic diversity of Burkholderia species for the development of highly accurate diagnostics.</title>
        <authorList>
            <person name="Sahl J."/>
            <person name="Keim P."/>
            <person name="Wagner D."/>
        </authorList>
    </citation>
    <scope>NUCLEOTIDE SEQUENCE [LARGE SCALE GENOMIC DNA]</scope>
    <source>
        <strain evidence="1 2">MSMB2087WGS</strain>
    </source>
</reference>
<dbReference type="AlphaFoldDB" id="A0A119HFI8"/>